<dbReference type="PaxDb" id="4097-A0A1S3Z077"/>
<dbReference type="InterPro" id="IPR043128">
    <property type="entry name" value="Rev_trsase/Diguanyl_cyclase"/>
</dbReference>
<proteinExistence type="predicted"/>
<reference evidence="1" key="1">
    <citation type="submission" date="2025-08" db="UniProtKB">
        <authorList>
            <consortium name="RefSeq"/>
        </authorList>
    </citation>
    <scope>IDENTIFICATION</scope>
</reference>
<name>A0A1S3Z077_TOBAC</name>
<sequence>MMSQITIIVPFVEAVEKIPGYAKFMKDLVTKKKCINFETVKVTHQCSAIISRTGVKKMEDPGAFTIRCTIGVTSFAKALCDLGASINLMPYDVFKKLGLGYPRPTTMKLLMADHTLKKLLAIIDDILVKVDRLYFLADFVILDCEVDREVPIILGRPFLATGRAICDVEAGELKFHLNDEEVIFQIQKSMKQPHDYGVISVVDIVDEMVEDDREEFFHDESLKAVLLNSKNEAMEGYIEAVMALEGFGSHSYKPEKLSLDMENRVSPPTKPFNIEPPKLELKTLPSHLRVSKQGIEVDRAKIEVITKFPPLNTVKGVTRFLGHAGFYRRFIKDFSKLVNTLCKLLEKDAMFNFDEACMIAFEELK</sequence>
<dbReference type="KEGG" id="nta:107781324"/>
<dbReference type="PANTHER" id="PTHR33067:SF31">
    <property type="entry name" value="RNA-DIRECTED DNA POLYMERASE"/>
    <property type="match status" value="1"/>
</dbReference>
<dbReference type="CDD" id="cd00303">
    <property type="entry name" value="retropepsin_like"/>
    <property type="match status" value="1"/>
</dbReference>
<organism evidence="1">
    <name type="scientific">Nicotiana tabacum</name>
    <name type="common">Common tobacco</name>
    <dbReference type="NCBI Taxonomy" id="4097"/>
    <lineage>
        <taxon>Eukaryota</taxon>
        <taxon>Viridiplantae</taxon>
        <taxon>Streptophyta</taxon>
        <taxon>Embryophyta</taxon>
        <taxon>Tracheophyta</taxon>
        <taxon>Spermatophyta</taxon>
        <taxon>Magnoliopsida</taxon>
        <taxon>eudicotyledons</taxon>
        <taxon>Gunneridae</taxon>
        <taxon>Pentapetalae</taxon>
        <taxon>asterids</taxon>
        <taxon>lamiids</taxon>
        <taxon>Solanales</taxon>
        <taxon>Solanaceae</taxon>
        <taxon>Nicotianoideae</taxon>
        <taxon>Nicotianeae</taxon>
        <taxon>Nicotiana</taxon>
    </lineage>
</organism>
<evidence type="ECO:0000313" key="1">
    <source>
        <dbReference type="RefSeq" id="XP_016457497.1"/>
    </source>
</evidence>
<dbReference type="InterPro" id="IPR043502">
    <property type="entry name" value="DNA/RNA_pol_sf"/>
</dbReference>
<accession>A0A1S3Z077</accession>
<dbReference type="AlphaFoldDB" id="A0A1S3Z077"/>
<dbReference type="Gene3D" id="2.40.70.10">
    <property type="entry name" value="Acid Proteases"/>
    <property type="match status" value="1"/>
</dbReference>
<protein>
    <submittedName>
        <fullName evidence="1">Uncharacterized protein</fullName>
    </submittedName>
</protein>
<dbReference type="PANTHER" id="PTHR33067">
    <property type="entry name" value="RNA-DIRECTED DNA POLYMERASE-RELATED"/>
    <property type="match status" value="1"/>
</dbReference>
<dbReference type="RefSeq" id="XP_016457497.1">
    <property type="nucleotide sequence ID" value="XM_016602011.1"/>
</dbReference>
<dbReference type="InterPro" id="IPR021109">
    <property type="entry name" value="Peptidase_aspartic_dom_sf"/>
</dbReference>
<dbReference type="Gene3D" id="3.30.70.270">
    <property type="match status" value="1"/>
</dbReference>
<dbReference type="OrthoDB" id="1740010at2759"/>
<gene>
    <name evidence="1" type="primary">LOC107781324</name>
</gene>
<dbReference type="SUPFAM" id="SSF56672">
    <property type="entry name" value="DNA/RNA polymerases"/>
    <property type="match status" value="1"/>
</dbReference>
<dbReference type="STRING" id="4097.A0A1S3Z077"/>